<dbReference type="Gene3D" id="1.10.510.10">
    <property type="entry name" value="Transferase(Phosphotransferase) domain 1"/>
    <property type="match status" value="2"/>
</dbReference>
<evidence type="ECO:0000256" key="7">
    <source>
        <dbReference type="ARBA" id="ARBA00022840"/>
    </source>
</evidence>
<proteinExistence type="inferred from homology"/>
<feature type="region of interest" description="Disordered" evidence="12">
    <location>
        <begin position="1421"/>
        <end position="1485"/>
    </location>
</feature>
<feature type="compositionally biased region" description="Basic and acidic residues" evidence="12">
    <location>
        <begin position="926"/>
        <end position="971"/>
    </location>
</feature>
<evidence type="ECO:0000256" key="6">
    <source>
        <dbReference type="ARBA" id="ARBA00022777"/>
    </source>
</evidence>
<evidence type="ECO:0000256" key="12">
    <source>
        <dbReference type="SAM" id="MobiDB-lite"/>
    </source>
</evidence>
<feature type="compositionally biased region" description="Polar residues" evidence="12">
    <location>
        <begin position="1197"/>
        <end position="1211"/>
    </location>
</feature>
<feature type="region of interest" description="Disordered" evidence="12">
    <location>
        <begin position="1535"/>
        <end position="1589"/>
    </location>
</feature>
<feature type="coiled-coil region" evidence="11">
    <location>
        <begin position="2036"/>
        <end position="2073"/>
    </location>
</feature>
<evidence type="ECO:0000313" key="15">
    <source>
        <dbReference type="Proteomes" id="UP000009168"/>
    </source>
</evidence>
<dbReference type="GO" id="GO:0005524">
    <property type="term" value="F:ATP binding"/>
    <property type="evidence" value="ECO:0007669"/>
    <property type="project" value="UniProtKB-UniRule"/>
</dbReference>
<evidence type="ECO:0000256" key="11">
    <source>
        <dbReference type="SAM" id="Coils"/>
    </source>
</evidence>
<feature type="compositionally biased region" description="Basic and acidic residues" evidence="12">
    <location>
        <begin position="1056"/>
        <end position="1070"/>
    </location>
</feature>
<feature type="compositionally biased region" description="Polar residues" evidence="12">
    <location>
        <begin position="1257"/>
        <end position="1272"/>
    </location>
</feature>
<evidence type="ECO:0000256" key="5">
    <source>
        <dbReference type="ARBA" id="ARBA00022741"/>
    </source>
</evidence>
<dbReference type="HOGENOM" id="CLU_235200_0_0_1"/>
<gene>
    <name evidence="14" type="ORF">TTHERM_00074350</name>
</gene>
<feature type="compositionally biased region" description="Basic and acidic residues" evidence="12">
    <location>
        <begin position="1980"/>
        <end position="1994"/>
    </location>
</feature>
<evidence type="ECO:0000256" key="3">
    <source>
        <dbReference type="ARBA" id="ARBA00022527"/>
    </source>
</evidence>
<dbReference type="PANTHER" id="PTHR45637">
    <property type="entry name" value="FLIPPASE KINASE 1-RELATED"/>
    <property type="match status" value="1"/>
</dbReference>
<keyword evidence="11" id="KW-0175">Coiled coil</keyword>
<feature type="compositionally biased region" description="Low complexity" evidence="12">
    <location>
        <begin position="882"/>
        <end position="914"/>
    </location>
</feature>
<feature type="region of interest" description="Disordered" evidence="12">
    <location>
        <begin position="445"/>
        <end position="470"/>
    </location>
</feature>
<dbReference type="InParanoid" id="Q23GD1"/>
<evidence type="ECO:0000256" key="9">
    <source>
        <dbReference type="ARBA" id="ARBA00048679"/>
    </source>
</evidence>
<keyword evidence="6 14" id="KW-0418">Kinase</keyword>
<dbReference type="SUPFAM" id="SSF56112">
    <property type="entry name" value="Protein kinase-like (PK-like)"/>
    <property type="match status" value="1"/>
</dbReference>
<dbReference type="InterPro" id="IPR017441">
    <property type="entry name" value="Protein_kinase_ATP_BS"/>
</dbReference>
<reference evidence="15" key="1">
    <citation type="journal article" date="2006" name="PLoS Biol.">
        <title>Macronuclear genome sequence of the ciliate Tetrahymena thermophila, a model eukaryote.</title>
        <authorList>
            <person name="Eisen J.A."/>
            <person name="Coyne R.S."/>
            <person name="Wu M."/>
            <person name="Wu D."/>
            <person name="Thiagarajan M."/>
            <person name="Wortman J.R."/>
            <person name="Badger J.H."/>
            <person name="Ren Q."/>
            <person name="Amedeo P."/>
            <person name="Jones K.M."/>
            <person name="Tallon L.J."/>
            <person name="Delcher A.L."/>
            <person name="Salzberg S.L."/>
            <person name="Silva J.C."/>
            <person name="Haas B.J."/>
            <person name="Majoros W.H."/>
            <person name="Farzad M."/>
            <person name="Carlton J.M."/>
            <person name="Smith R.K. Jr."/>
            <person name="Garg J."/>
            <person name="Pearlman R.E."/>
            <person name="Karrer K.M."/>
            <person name="Sun L."/>
            <person name="Manning G."/>
            <person name="Elde N.C."/>
            <person name="Turkewitz A.P."/>
            <person name="Asai D.J."/>
            <person name="Wilkes D.E."/>
            <person name="Wang Y."/>
            <person name="Cai H."/>
            <person name="Collins K."/>
            <person name="Stewart B.A."/>
            <person name="Lee S.R."/>
            <person name="Wilamowska K."/>
            <person name="Weinberg Z."/>
            <person name="Ruzzo W.L."/>
            <person name="Wloga D."/>
            <person name="Gaertig J."/>
            <person name="Frankel J."/>
            <person name="Tsao C.-C."/>
            <person name="Gorovsky M.A."/>
            <person name="Keeling P.J."/>
            <person name="Waller R.F."/>
            <person name="Patron N.J."/>
            <person name="Cherry J.M."/>
            <person name="Stover N.A."/>
            <person name="Krieger C.J."/>
            <person name="del Toro C."/>
            <person name="Ryder H.F."/>
            <person name="Williamson S.C."/>
            <person name="Barbeau R.A."/>
            <person name="Hamilton E.P."/>
            <person name="Orias E."/>
        </authorList>
    </citation>
    <scope>NUCLEOTIDE SEQUENCE [LARGE SCALE GENOMIC DNA]</scope>
    <source>
        <strain evidence="15">SB210</strain>
    </source>
</reference>
<feature type="coiled-coil region" evidence="11">
    <location>
        <begin position="67"/>
        <end position="95"/>
    </location>
</feature>
<feature type="compositionally biased region" description="Polar residues" evidence="12">
    <location>
        <begin position="855"/>
        <end position="881"/>
    </location>
</feature>
<dbReference type="FunFam" id="1.10.510.10:FF:000604">
    <property type="entry name" value="AGC protein kinase"/>
    <property type="match status" value="1"/>
</dbReference>
<dbReference type="PROSITE" id="PS00107">
    <property type="entry name" value="PROTEIN_KINASE_ATP"/>
    <property type="match status" value="1"/>
</dbReference>
<feature type="compositionally biased region" description="Basic and acidic residues" evidence="12">
    <location>
        <begin position="1431"/>
        <end position="1442"/>
    </location>
</feature>
<evidence type="ECO:0000313" key="14">
    <source>
        <dbReference type="EMBL" id="EAR95329.2"/>
    </source>
</evidence>
<dbReference type="InterPro" id="IPR000719">
    <property type="entry name" value="Prot_kinase_dom"/>
</dbReference>
<name>Q23GD1_TETTS</name>
<feature type="region of interest" description="Disordered" evidence="12">
    <location>
        <begin position="1257"/>
        <end position="1387"/>
    </location>
</feature>
<feature type="region of interest" description="Disordered" evidence="12">
    <location>
        <begin position="1197"/>
        <end position="1238"/>
    </location>
</feature>
<comment type="catalytic activity">
    <reaction evidence="8">
        <text>L-threonyl-[protein] + ATP = O-phospho-L-threonyl-[protein] + ADP + H(+)</text>
        <dbReference type="Rhea" id="RHEA:46608"/>
        <dbReference type="Rhea" id="RHEA-COMP:11060"/>
        <dbReference type="Rhea" id="RHEA-COMP:11605"/>
        <dbReference type="ChEBI" id="CHEBI:15378"/>
        <dbReference type="ChEBI" id="CHEBI:30013"/>
        <dbReference type="ChEBI" id="CHEBI:30616"/>
        <dbReference type="ChEBI" id="CHEBI:61977"/>
        <dbReference type="ChEBI" id="CHEBI:456216"/>
        <dbReference type="EC" id="2.7.11.1"/>
    </reaction>
</comment>
<dbReference type="FunFam" id="3.30.200.20:FF:000633">
    <property type="entry name" value="Protein kinase, putative"/>
    <property type="match status" value="1"/>
</dbReference>
<dbReference type="CDD" id="cd05579">
    <property type="entry name" value="STKc_MAST_like"/>
    <property type="match status" value="1"/>
</dbReference>
<feature type="compositionally biased region" description="Low complexity" evidence="12">
    <location>
        <begin position="1283"/>
        <end position="1292"/>
    </location>
</feature>
<dbReference type="PROSITE" id="PS00108">
    <property type="entry name" value="PROTEIN_KINASE_ST"/>
    <property type="match status" value="1"/>
</dbReference>
<dbReference type="eggNOG" id="KOG0606">
    <property type="taxonomic scope" value="Eukaryota"/>
</dbReference>
<dbReference type="EC" id="2.7.11.1" evidence="2"/>
<dbReference type="Gene3D" id="3.30.200.20">
    <property type="entry name" value="Phosphorylase Kinase, domain 1"/>
    <property type="match status" value="1"/>
</dbReference>
<feature type="compositionally biased region" description="Low complexity" evidence="12">
    <location>
        <begin position="1306"/>
        <end position="1318"/>
    </location>
</feature>
<dbReference type="RefSeq" id="XP_001015574.2">
    <property type="nucleotide sequence ID" value="XM_001015574.2"/>
</dbReference>
<dbReference type="InterPro" id="IPR011009">
    <property type="entry name" value="Kinase-like_dom_sf"/>
</dbReference>
<dbReference type="Pfam" id="PF00069">
    <property type="entry name" value="Pkinase"/>
    <property type="match status" value="2"/>
</dbReference>
<feature type="region of interest" description="Disordered" evidence="12">
    <location>
        <begin position="806"/>
        <end position="1178"/>
    </location>
</feature>
<feature type="compositionally biased region" description="Acidic residues" evidence="12">
    <location>
        <begin position="1567"/>
        <end position="1577"/>
    </location>
</feature>
<feature type="compositionally biased region" description="Low complexity" evidence="12">
    <location>
        <begin position="706"/>
        <end position="730"/>
    </location>
</feature>
<feature type="compositionally biased region" description="Basic and acidic residues" evidence="12">
    <location>
        <begin position="1332"/>
        <end position="1387"/>
    </location>
</feature>
<feature type="compositionally biased region" description="Polar residues" evidence="12">
    <location>
        <begin position="1228"/>
        <end position="1238"/>
    </location>
</feature>
<keyword evidence="4" id="KW-0808">Transferase</keyword>
<feature type="compositionally biased region" description="Low complexity" evidence="12">
    <location>
        <begin position="1114"/>
        <end position="1140"/>
    </location>
</feature>
<feature type="compositionally biased region" description="Polar residues" evidence="12">
    <location>
        <begin position="1548"/>
        <end position="1557"/>
    </location>
</feature>
<feature type="compositionally biased region" description="Low complexity" evidence="12">
    <location>
        <begin position="648"/>
        <end position="663"/>
    </location>
</feature>
<feature type="compositionally biased region" description="Polar residues" evidence="12">
    <location>
        <begin position="806"/>
        <end position="845"/>
    </location>
</feature>
<feature type="compositionally biased region" description="Acidic residues" evidence="12">
    <location>
        <begin position="1007"/>
        <end position="1019"/>
    </location>
</feature>
<keyword evidence="3" id="KW-0723">Serine/threonine-protein kinase</keyword>
<evidence type="ECO:0000256" key="4">
    <source>
        <dbReference type="ARBA" id="ARBA00022679"/>
    </source>
</evidence>
<dbReference type="InterPro" id="IPR008271">
    <property type="entry name" value="Ser/Thr_kinase_AS"/>
</dbReference>
<dbReference type="KEGG" id="tet:TTHERM_00074350"/>
<feature type="compositionally biased region" description="Polar residues" evidence="12">
    <location>
        <begin position="1141"/>
        <end position="1160"/>
    </location>
</feature>
<organism evidence="14 15">
    <name type="scientific">Tetrahymena thermophila (strain SB210)</name>
    <dbReference type="NCBI Taxonomy" id="312017"/>
    <lineage>
        <taxon>Eukaryota</taxon>
        <taxon>Sar</taxon>
        <taxon>Alveolata</taxon>
        <taxon>Ciliophora</taxon>
        <taxon>Intramacronucleata</taxon>
        <taxon>Oligohymenophorea</taxon>
        <taxon>Hymenostomatida</taxon>
        <taxon>Tetrahymenina</taxon>
        <taxon>Tetrahymenidae</taxon>
        <taxon>Tetrahymena</taxon>
    </lineage>
</organism>
<evidence type="ECO:0000256" key="2">
    <source>
        <dbReference type="ARBA" id="ARBA00012513"/>
    </source>
</evidence>
<evidence type="ECO:0000256" key="1">
    <source>
        <dbReference type="ARBA" id="ARBA00009903"/>
    </source>
</evidence>
<feature type="region of interest" description="Disordered" evidence="12">
    <location>
        <begin position="685"/>
        <end position="791"/>
    </location>
</feature>
<comment type="catalytic activity">
    <reaction evidence="9">
        <text>L-seryl-[protein] + ATP = O-phospho-L-seryl-[protein] + ADP + H(+)</text>
        <dbReference type="Rhea" id="RHEA:17989"/>
        <dbReference type="Rhea" id="RHEA-COMP:9863"/>
        <dbReference type="Rhea" id="RHEA-COMP:11604"/>
        <dbReference type="ChEBI" id="CHEBI:15378"/>
        <dbReference type="ChEBI" id="CHEBI:29999"/>
        <dbReference type="ChEBI" id="CHEBI:30616"/>
        <dbReference type="ChEBI" id="CHEBI:83421"/>
        <dbReference type="ChEBI" id="CHEBI:456216"/>
        <dbReference type="EC" id="2.7.11.1"/>
    </reaction>
</comment>
<keyword evidence="15" id="KW-1185">Reference proteome</keyword>
<feature type="compositionally biased region" description="Basic and acidic residues" evidence="12">
    <location>
        <begin position="731"/>
        <end position="741"/>
    </location>
</feature>
<dbReference type="PROSITE" id="PS50011">
    <property type="entry name" value="PROTEIN_KINASE_DOM"/>
    <property type="match status" value="1"/>
</dbReference>
<evidence type="ECO:0000256" key="8">
    <source>
        <dbReference type="ARBA" id="ARBA00047899"/>
    </source>
</evidence>
<sequence length="2085" mass="237742">MNHQHISKIQRTSLSLDELKLRQLYEPERTIYKTEKLSISDIEQVWQRRDRLERFQKKQTIEQLLKVDQVNDEKAQALKEVIQKKNLESLSLEQNSPETYIANIIKFIETYLPSHNYTTHFLKGQNKYMKSFSEDSKQIFWNPCKAHHETKKRIMCVLPTLRHLYESCGVEIYKETIQEMIVLFYQIYNSSDIDLYLSAFEDNFLYKNVLKLLDIIAAQEKIVKKKENVATEKKEEGTSHQSTKTKQLLVAPSKKKVVKILITDEPSYVKLIGKEIKLFKYSLFPMVHYLQVARVNYESHTQEQQEIVKNHAQLIRLFGFNIQHLENQTTAADQKVHKLEKWKIKKWCKHVLNHLSNQLGLLDKEKLTLKCRLCDSKIDVSEAKPHSEICLKNSQTKKKILAMDQELVHLINESVKLRNQYRKDMNLMIVKQARQIRNAQKEDGLDKFGEDQSPTNNSQHTLAKPTTSSRRLRPMLSMCSSDQVYKEDENTNNEAISNHSLSVVDEDSLSNSSQSRIGHNISPSIRIERKSGRRIGTQIHSEKIPSISNIPKKIVELDEQKLEQFKKNGDVLKELITYGEKVINANEQTLDIRNEIQLKQMIESLKGSFTSEDDQIMSQLINKFELHLQERIEITKKAQKYDQNLRDTSSSNTNVNSSAQAQNKKNMLTGISGSVKVKNFKFGTTSLNKPKSGFNTPTAQQATANSESDAQQPQQDSQSQSQEAAAVASPKPEEKKEEPKKKMMVFGSNANKKLQEKQAAKKTQSGIIEPSELQQQATSSMSNSLNSAQGTSASINASLDSLQANLSTSESINIPAQNSQNNTPTAQSDQNKTAQPNSTSENSAPKQEAPKKFNIISSKLKQNLTMKNQTKQETVSQSLDKPQSSVAQSTTQSQPQTAAQTPPQAQTQTPQTQVIKEPEQNGVNKQKVEENNPLKSETKQTEEENKIEQNTAKKEQALEKETQNDLPKQEEEVNSNSEKMIKEEGEIKSKDSNAKRKLFKRNASNIMEEDEDLEDEDSESSVSSVSKSFSKKSLENVEAIQEDENENVDSPQLNVQKREFPKAKIEDRRQSAFAKVLGSTPMPPRKLDQSPSQQDKLNQFKYYQSMKRKSEGDSPQTQQTPQIQSSDKLDLKSLASIKSLQTDSNSSLDELQAQPQQIQESKNKQQAEQDIPTDIDENDPVAKLALKIMKNNSSLSEIPSENMLGEQNSQIIPEESESGSSVQFSESTIGKISESNLPSDSQLLIINNLMTLSNTPQSSQIFQDSQQAQTLSPPKDASKSKQIKLSLQSLEKFLPANDQNDALKENQNSNNNSGNNQDNQEKEQLQSNTCKDQNKDQDHLSTQEDSPTEKGGDKNDEQQQKSRFFKESKSLKIDEENENKELSSKDYDNILAEDLESLSKNDKQNDLDFARFEDSKNLIDSKISSDSFDNDLNKEQQTDKKNMKYFSSSSDSDDSEADQMIASLLNESALGSGSDSDDSDKPAFMKIIKDKEQIKLLESQKSRFSFITPQMISDDSEDQGYESKILTEQANNLQNSNNQDQQQASTNHKPSNDNQISEPIKENNVKEEEDNNEEEEQSNQNGAPNNEEQQVVKKYSNIPSVYTNYPDMPDFSQYNIITEKGFNSDSEFVKLDTQKKKDQMTVGFKDFEFIKMLGKGAYGGVYLVKKKNTNDLFAMKVIDCSGKLDKKYLETLQSEKNVFEVITGDWVVKAFYSFVHENYLCFVLEYMMGGDFNKILSLYTALDQWIVEIYIAELVLAIEYLHSMDIVHRDLKPDNMLIDTTGHLKLADFGLSEVGFKTKLNKHINKTDEDPSQQGAGELVGINIDEANKENEFKIEIQVEGMINNEKEQQKRIVGTPDYIAPEIITGESTNNKSLDWWSMGVIMYEFLVGLPPFNADSVEEIFDNIKNLRMEWPEIGDINDGDKISPEAYDLIKRLLNPNYKERLGAKGVKEIKEHAFFQNIKWNKLRSQRPPIQPKSKQTQEAKEKREKDKEQMQQFLNSLNIKQGMRKTDDVSKKLQEGLKALERPDLVAEQNIQEANQMIEDKNYKKMQLQKKIDQVKKLQQKLEDELQSFAPVKVLDDFST</sequence>
<feature type="compositionally biased region" description="Polar residues" evidence="12">
    <location>
        <begin position="452"/>
        <end position="469"/>
    </location>
</feature>
<dbReference type="GO" id="GO:0004674">
    <property type="term" value="F:protein serine/threonine kinase activity"/>
    <property type="evidence" value="ECO:0007669"/>
    <property type="project" value="UniProtKB-KW"/>
</dbReference>
<dbReference type="GeneID" id="7845074"/>
<feature type="region of interest" description="Disordered" evidence="12">
    <location>
        <begin position="643"/>
        <end position="667"/>
    </location>
</feature>
<feature type="region of interest" description="Disordered" evidence="12">
    <location>
        <begin position="1969"/>
        <end position="1994"/>
    </location>
</feature>
<dbReference type="EMBL" id="GG662704">
    <property type="protein sequence ID" value="EAR95329.2"/>
    <property type="molecule type" value="Genomic_DNA"/>
</dbReference>
<keyword evidence="5 10" id="KW-0547">Nucleotide-binding</keyword>
<feature type="compositionally biased region" description="Polar residues" evidence="12">
    <location>
        <begin position="685"/>
        <end position="705"/>
    </location>
</feature>
<evidence type="ECO:0000259" key="13">
    <source>
        <dbReference type="PROSITE" id="PS50011"/>
    </source>
</evidence>
<dbReference type="Proteomes" id="UP000009168">
    <property type="component" value="Unassembled WGS sequence"/>
</dbReference>
<feature type="binding site" evidence="10">
    <location>
        <position position="1676"/>
    </location>
    <ligand>
        <name>ATP</name>
        <dbReference type="ChEBI" id="CHEBI:30616"/>
    </ligand>
</feature>
<accession>Q23GD1</accession>
<feature type="compositionally biased region" description="Polar residues" evidence="12">
    <location>
        <begin position="761"/>
        <end position="791"/>
    </location>
</feature>
<dbReference type="FunFam" id="1.10.510.10:FF:000340">
    <property type="entry name" value="Serine threonine protein kinase"/>
    <property type="match status" value="1"/>
</dbReference>
<comment type="similarity">
    <text evidence="1">Belongs to the protein kinase superfamily. AGC Ser/Thr protein kinase family.</text>
</comment>
<evidence type="ECO:0000256" key="10">
    <source>
        <dbReference type="PROSITE-ProRule" id="PRU10141"/>
    </source>
</evidence>
<dbReference type="OrthoDB" id="162894at2759"/>
<feature type="compositionally biased region" description="Low complexity" evidence="12">
    <location>
        <begin position="1218"/>
        <end position="1227"/>
    </location>
</feature>
<protein>
    <recommendedName>
        <fullName evidence="2">non-specific serine/threonine protein kinase</fullName>
        <ecNumber evidence="2">2.7.11.1</ecNumber>
    </recommendedName>
</protein>
<dbReference type="SMART" id="SM00220">
    <property type="entry name" value="S_TKc"/>
    <property type="match status" value="1"/>
</dbReference>
<feature type="compositionally biased region" description="Low complexity" evidence="12">
    <location>
        <begin position="1535"/>
        <end position="1547"/>
    </location>
</feature>
<keyword evidence="7 10" id="KW-0067">ATP-binding</keyword>
<feature type="domain" description="Protein kinase" evidence="13">
    <location>
        <begin position="1647"/>
        <end position="1959"/>
    </location>
</feature>
<feature type="compositionally biased region" description="Basic and acidic residues" evidence="12">
    <location>
        <begin position="979"/>
        <end position="994"/>
    </location>
</feature>